<accession>A0A1H2Z4L1</accession>
<dbReference type="PANTHER" id="PTHR30469:SF15">
    <property type="entry name" value="HLYD FAMILY OF SECRETION PROTEINS"/>
    <property type="match status" value="1"/>
</dbReference>
<feature type="chain" id="PRO_5011569883" evidence="2">
    <location>
        <begin position="24"/>
        <end position="341"/>
    </location>
</feature>
<dbReference type="SUPFAM" id="SSF111369">
    <property type="entry name" value="HlyD-like secretion proteins"/>
    <property type="match status" value="1"/>
</dbReference>
<keyword evidence="4" id="KW-1185">Reference proteome</keyword>
<evidence type="ECO:0000313" key="4">
    <source>
        <dbReference type="Proteomes" id="UP000198816"/>
    </source>
</evidence>
<dbReference type="InterPro" id="IPR006143">
    <property type="entry name" value="RND_pump_MFP"/>
</dbReference>
<name>A0A1H2Z4L1_THIRO</name>
<dbReference type="STRING" id="1058.SAMN05421783_114104"/>
<reference evidence="4" key="1">
    <citation type="submission" date="2016-10" db="EMBL/GenBank/DDBJ databases">
        <authorList>
            <person name="Varghese N."/>
            <person name="Submissions S."/>
        </authorList>
    </citation>
    <scope>NUCLEOTIDE SEQUENCE [LARGE SCALE GENOMIC DNA]</scope>
    <source>
        <strain evidence="4">DSM 217</strain>
    </source>
</reference>
<dbReference type="AlphaFoldDB" id="A0A1H2Z4L1"/>
<dbReference type="Gene3D" id="1.10.287.470">
    <property type="entry name" value="Helix hairpin bin"/>
    <property type="match status" value="1"/>
</dbReference>
<dbReference type="OrthoDB" id="9806939at2"/>
<evidence type="ECO:0000256" key="2">
    <source>
        <dbReference type="SAM" id="SignalP"/>
    </source>
</evidence>
<dbReference type="Proteomes" id="UP000198816">
    <property type="component" value="Unassembled WGS sequence"/>
</dbReference>
<proteinExistence type="inferred from homology"/>
<dbReference type="RefSeq" id="WP_093033909.1">
    <property type="nucleotide sequence ID" value="NZ_FNNZ01000014.1"/>
</dbReference>
<dbReference type="NCBIfam" id="TIGR01730">
    <property type="entry name" value="RND_mfp"/>
    <property type="match status" value="1"/>
</dbReference>
<feature type="signal peptide" evidence="2">
    <location>
        <begin position="1"/>
        <end position="23"/>
    </location>
</feature>
<dbReference type="GO" id="GO:1990281">
    <property type="term" value="C:efflux pump complex"/>
    <property type="evidence" value="ECO:0007669"/>
    <property type="project" value="TreeGrafter"/>
</dbReference>
<keyword evidence="2" id="KW-0732">Signal</keyword>
<dbReference type="PANTHER" id="PTHR30469">
    <property type="entry name" value="MULTIDRUG RESISTANCE PROTEIN MDTA"/>
    <property type="match status" value="1"/>
</dbReference>
<dbReference type="Gene3D" id="2.40.50.100">
    <property type="match status" value="1"/>
</dbReference>
<evidence type="ECO:0000313" key="3">
    <source>
        <dbReference type="EMBL" id="SDX11739.1"/>
    </source>
</evidence>
<gene>
    <name evidence="3" type="ORF">SAMN05421783_114104</name>
</gene>
<dbReference type="EMBL" id="FNNZ01000014">
    <property type="protein sequence ID" value="SDX11739.1"/>
    <property type="molecule type" value="Genomic_DNA"/>
</dbReference>
<organism evidence="3 4">
    <name type="scientific">Thiocapsa roseopersicina</name>
    <dbReference type="NCBI Taxonomy" id="1058"/>
    <lineage>
        <taxon>Bacteria</taxon>
        <taxon>Pseudomonadati</taxon>
        <taxon>Pseudomonadota</taxon>
        <taxon>Gammaproteobacteria</taxon>
        <taxon>Chromatiales</taxon>
        <taxon>Chromatiaceae</taxon>
        <taxon>Thiocapsa</taxon>
    </lineage>
</organism>
<dbReference type="Gene3D" id="2.40.30.170">
    <property type="match status" value="1"/>
</dbReference>
<evidence type="ECO:0000256" key="1">
    <source>
        <dbReference type="ARBA" id="ARBA00009477"/>
    </source>
</evidence>
<dbReference type="GO" id="GO:0015562">
    <property type="term" value="F:efflux transmembrane transporter activity"/>
    <property type="evidence" value="ECO:0007669"/>
    <property type="project" value="TreeGrafter"/>
</dbReference>
<sequence>MSFLRLTASAACLLITALEGVAAADIAEPTLVTAVPAMREIALVGFTRALAEAPLVAETDGRVQALFADVGDRIDDSGRFARLDTAFLQLDLEEVGVQEERLRSQVEYDQREVARFRELVRQNSASASQLDTLEQSLRDNSHALRALDVKRRMLEERLARATISAPVGWSITARDVELGQWVRGGDTVGRAADFSTLLVPFALTPEQFAALELARPDLALEVLDPGNSADPTIRARIHRVNPGFDPETRKIAVELALTEPMEPARGGLRLRLRLRLPEATGAVSLPPSALDSSYEESWVIRESGERLSALQLGPDALNPDLVRVTAPGLKPGDRVRVVGGR</sequence>
<comment type="similarity">
    <text evidence="1">Belongs to the membrane fusion protein (MFP) (TC 8.A.1) family.</text>
</comment>
<protein>
    <submittedName>
        <fullName evidence="3">RND family efflux transporter, MFP subunit</fullName>
    </submittedName>
</protein>